<dbReference type="EMBL" id="QXFX01001052">
    <property type="protein sequence ID" value="KAE9097750.1"/>
    <property type="molecule type" value="Genomic_DNA"/>
</dbReference>
<evidence type="ECO:0000313" key="3">
    <source>
        <dbReference type="EMBL" id="KAE8988176.1"/>
    </source>
</evidence>
<proteinExistence type="predicted"/>
<evidence type="ECO:0000313" key="5">
    <source>
        <dbReference type="EMBL" id="KAE9097750.1"/>
    </source>
</evidence>
<evidence type="ECO:0000313" key="16">
    <source>
        <dbReference type="Proteomes" id="UP000476176"/>
    </source>
</evidence>
<dbReference type="Proteomes" id="UP000460718">
    <property type="component" value="Unassembled WGS sequence"/>
</dbReference>
<feature type="compositionally biased region" description="Basic residues" evidence="1">
    <location>
        <begin position="77"/>
        <end position="104"/>
    </location>
</feature>
<feature type="region of interest" description="Disordered" evidence="1">
    <location>
        <begin position="62"/>
        <end position="111"/>
    </location>
</feature>
<evidence type="ECO:0000313" key="9">
    <source>
        <dbReference type="EMBL" id="KAE9269054.1"/>
    </source>
</evidence>
<evidence type="ECO:0000313" key="15">
    <source>
        <dbReference type="Proteomes" id="UP000460718"/>
    </source>
</evidence>
<dbReference type="OrthoDB" id="116757at2759"/>
<dbReference type="EMBL" id="QXGE01004919">
    <property type="protein sequence ID" value="KAE9269054.1"/>
    <property type="molecule type" value="Genomic_DNA"/>
</dbReference>
<gene>
    <name evidence="9" type="ORF">PF001_g29392</name>
    <name evidence="7" type="ORF">PF002_g29348</name>
    <name evidence="8" type="ORF">PF004_g12103</name>
    <name evidence="6" type="ORF">PF005_g28792</name>
    <name evidence="4" type="ORF">PF006_g27239</name>
    <name evidence="2" type="ORF">PF009_g26976</name>
    <name evidence="5" type="ORF">PF010_g15836</name>
    <name evidence="3" type="ORF">PF011_g19271</name>
</gene>
<evidence type="ECO:0000313" key="8">
    <source>
        <dbReference type="EMBL" id="KAE9224813.1"/>
    </source>
</evidence>
<accession>A0A6A3IYS3</accession>
<dbReference type="Proteomes" id="UP000440732">
    <property type="component" value="Unassembled WGS sequence"/>
</dbReference>
<sequence>MAQRERRLCYVHLVVGCARCQDRPRPTSEEWERQVMSWTLSEDERRWLGRYVRARRDFEVAASRGSGRRETRERARSRSRSRSPGHVRWRRSRSRSPARARPRSRSRDRVRLQEGGYGFPRILRRRVSMPAHPIVLLGCLPSSGARIRSTRGTARGTLAVGASIVINQALQDVSPRPRCIHKRRRPITLVPSLLQRRLAPSGPTPRRT</sequence>
<keyword evidence="11" id="KW-1185">Reference proteome</keyword>
<evidence type="ECO:0000313" key="4">
    <source>
        <dbReference type="EMBL" id="KAE9080841.1"/>
    </source>
</evidence>
<dbReference type="EMBL" id="QXFW01001620">
    <property type="protein sequence ID" value="KAE8988176.1"/>
    <property type="molecule type" value="Genomic_DNA"/>
</dbReference>
<evidence type="ECO:0000256" key="1">
    <source>
        <dbReference type="SAM" id="MobiDB-lite"/>
    </source>
</evidence>
<comment type="caution">
    <text evidence="3">The sequence shown here is derived from an EMBL/GenBank/DDBJ whole genome shotgun (WGS) entry which is preliminary data.</text>
</comment>
<evidence type="ECO:0000313" key="14">
    <source>
        <dbReference type="Proteomes" id="UP000440732"/>
    </source>
</evidence>
<dbReference type="Proteomes" id="UP000429523">
    <property type="component" value="Unassembled WGS sequence"/>
</dbReference>
<evidence type="ECO:0000313" key="13">
    <source>
        <dbReference type="Proteomes" id="UP000440367"/>
    </source>
</evidence>
<dbReference type="EMBL" id="QXGC01000681">
    <property type="protein sequence ID" value="KAE9224813.1"/>
    <property type="molecule type" value="Genomic_DNA"/>
</dbReference>
<evidence type="ECO:0000313" key="6">
    <source>
        <dbReference type="EMBL" id="KAE9167408.1"/>
    </source>
</evidence>
<reference evidence="15 16" key="1">
    <citation type="submission" date="2018-09" db="EMBL/GenBank/DDBJ databases">
        <title>Genomic investigation of the strawberry pathogen Phytophthora fragariae indicates pathogenicity is determined by transcriptional variation in three key races.</title>
        <authorList>
            <person name="Adams T.M."/>
            <person name="Armitage A.D."/>
            <person name="Sobczyk M.K."/>
            <person name="Bates H.J."/>
            <person name="Dunwell J.M."/>
            <person name="Nellist C.F."/>
            <person name="Harrison R.J."/>
        </authorList>
    </citation>
    <scope>NUCLEOTIDE SEQUENCE [LARGE SCALE GENOMIC DNA]</scope>
    <source>
        <strain evidence="9 12">A4</strain>
        <strain evidence="7 13">BC-1</strain>
        <strain evidence="8 16">BC-23</strain>
        <strain evidence="6 11">NOV-27</strain>
        <strain evidence="4 14">NOV-5</strain>
        <strain evidence="2 10">NOV-9</strain>
        <strain evidence="5 17">ONT-3</strain>
        <strain evidence="3 15">SCRP245</strain>
    </source>
</reference>
<dbReference type="EMBL" id="QXGB01004135">
    <property type="protein sequence ID" value="KAE9167408.1"/>
    <property type="molecule type" value="Genomic_DNA"/>
</dbReference>
<dbReference type="Proteomes" id="UP000433483">
    <property type="component" value="Unassembled WGS sequence"/>
</dbReference>
<evidence type="ECO:0000313" key="2">
    <source>
        <dbReference type="EMBL" id="KAE8922762.1"/>
    </source>
</evidence>
<name>A0A6A3IYS3_9STRA</name>
<dbReference type="Proteomes" id="UP000437068">
    <property type="component" value="Unassembled WGS sequence"/>
</dbReference>
<dbReference type="AlphaFoldDB" id="A0A6A3IYS3"/>
<dbReference type="EMBL" id="QXGD01003972">
    <property type="protein sequence ID" value="KAE9173297.1"/>
    <property type="molecule type" value="Genomic_DNA"/>
</dbReference>
<protein>
    <submittedName>
        <fullName evidence="3">Uncharacterized protein</fullName>
    </submittedName>
</protein>
<dbReference type="EMBL" id="QXGA01003652">
    <property type="protein sequence ID" value="KAE9080841.1"/>
    <property type="molecule type" value="Genomic_DNA"/>
</dbReference>
<dbReference type="Proteomes" id="UP000488956">
    <property type="component" value="Unassembled WGS sequence"/>
</dbReference>
<dbReference type="Proteomes" id="UP000440367">
    <property type="component" value="Unassembled WGS sequence"/>
</dbReference>
<feature type="compositionally biased region" description="Basic and acidic residues" evidence="1">
    <location>
        <begin position="67"/>
        <end position="76"/>
    </location>
</feature>
<evidence type="ECO:0000313" key="11">
    <source>
        <dbReference type="Proteomes" id="UP000433483"/>
    </source>
</evidence>
<organism evidence="3 15">
    <name type="scientific">Phytophthora fragariae</name>
    <dbReference type="NCBI Taxonomy" id="53985"/>
    <lineage>
        <taxon>Eukaryota</taxon>
        <taxon>Sar</taxon>
        <taxon>Stramenopiles</taxon>
        <taxon>Oomycota</taxon>
        <taxon>Peronosporomycetes</taxon>
        <taxon>Peronosporales</taxon>
        <taxon>Peronosporaceae</taxon>
        <taxon>Phytophthora</taxon>
    </lineage>
</organism>
<evidence type="ECO:0000313" key="7">
    <source>
        <dbReference type="EMBL" id="KAE9173297.1"/>
    </source>
</evidence>
<evidence type="ECO:0000313" key="10">
    <source>
        <dbReference type="Proteomes" id="UP000429523"/>
    </source>
</evidence>
<evidence type="ECO:0000313" key="17">
    <source>
        <dbReference type="Proteomes" id="UP000488956"/>
    </source>
</evidence>
<evidence type="ECO:0000313" key="12">
    <source>
        <dbReference type="Proteomes" id="UP000437068"/>
    </source>
</evidence>
<dbReference type="Proteomes" id="UP000476176">
    <property type="component" value="Unassembled WGS sequence"/>
</dbReference>
<dbReference type="EMBL" id="QXGF01002979">
    <property type="protein sequence ID" value="KAE8922762.1"/>
    <property type="molecule type" value="Genomic_DNA"/>
</dbReference>